<dbReference type="GO" id="GO:0006552">
    <property type="term" value="P:L-leucine catabolic process"/>
    <property type="evidence" value="ECO:0007669"/>
    <property type="project" value="TreeGrafter"/>
</dbReference>
<evidence type="ECO:0000256" key="3">
    <source>
        <dbReference type="ARBA" id="ARBA00023239"/>
    </source>
</evidence>
<evidence type="ECO:0000313" key="5">
    <source>
        <dbReference type="EMBL" id="CDR34624.1"/>
    </source>
</evidence>
<dbReference type="GO" id="GO:0004419">
    <property type="term" value="F:hydroxymethylglutaryl-CoA lyase activity"/>
    <property type="evidence" value="ECO:0007669"/>
    <property type="project" value="TreeGrafter"/>
</dbReference>
<dbReference type="PROSITE" id="PS50991">
    <property type="entry name" value="PYR_CT"/>
    <property type="match status" value="1"/>
</dbReference>
<comment type="similarity">
    <text evidence="1">Belongs to the HMG-CoA lyase family.</text>
</comment>
<dbReference type="OrthoDB" id="9784013at2"/>
<dbReference type="Gene3D" id="3.20.20.70">
    <property type="entry name" value="Aldolase class I"/>
    <property type="match status" value="1"/>
</dbReference>
<keyword evidence="2" id="KW-0479">Metal-binding</keyword>
<dbReference type="PANTHER" id="PTHR42738">
    <property type="entry name" value="HYDROXYMETHYLGLUTARYL-COA LYASE"/>
    <property type="match status" value="1"/>
</dbReference>
<comment type="caution">
    <text evidence="5">The sequence shown here is derived from an EMBL/GenBank/DDBJ whole genome shotgun (WGS) entry which is preliminary data.</text>
</comment>
<dbReference type="InterPro" id="IPR043594">
    <property type="entry name" value="HMGL"/>
</dbReference>
<evidence type="ECO:0000313" key="6">
    <source>
        <dbReference type="Proteomes" id="UP000031552"/>
    </source>
</evidence>
<dbReference type="AlphaFoldDB" id="A0A090E1K7"/>
<evidence type="ECO:0000256" key="1">
    <source>
        <dbReference type="ARBA" id="ARBA00009405"/>
    </source>
</evidence>
<dbReference type="InterPro" id="IPR013785">
    <property type="entry name" value="Aldolase_TIM"/>
</dbReference>
<dbReference type="Proteomes" id="UP000031552">
    <property type="component" value="Unassembled WGS sequence"/>
</dbReference>
<feature type="domain" description="Pyruvate carboxyltransferase" evidence="4">
    <location>
        <begin position="60"/>
        <end position="333"/>
    </location>
</feature>
<reference evidence="5" key="1">
    <citation type="submission" date="2013-12" db="EMBL/GenBank/DDBJ databases">
        <authorList>
            <person name="Linke B."/>
        </authorList>
    </citation>
    <scope>NUCLEOTIDE SEQUENCE [LARGE SCALE GENOMIC DNA]</scope>
    <source>
        <strain evidence="5">CRIB-18</strain>
    </source>
</reference>
<accession>A0A090E1K7</accession>
<dbReference type="eggNOG" id="COG0119">
    <property type="taxonomic scope" value="Bacteria"/>
</dbReference>
<dbReference type="SUPFAM" id="SSF51569">
    <property type="entry name" value="Aldolase"/>
    <property type="match status" value="1"/>
</dbReference>
<evidence type="ECO:0000256" key="2">
    <source>
        <dbReference type="ARBA" id="ARBA00022723"/>
    </source>
</evidence>
<dbReference type="PANTHER" id="PTHR42738:SF7">
    <property type="entry name" value="HYDROXYMETHYLGLUTARYL-COA LYASE"/>
    <property type="match status" value="1"/>
</dbReference>
<keyword evidence="3" id="KW-0456">Lyase</keyword>
<evidence type="ECO:0000259" key="4">
    <source>
        <dbReference type="PROSITE" id="PS50991"/>
    </source>
</evidence>
<dbReference type="EMBL" id="CCEJ010000008">
    <property type="protein sequence ID" value="CDR34624.1"/>
    <property type="molecule type" value="Genomic_DNA"/>
</dbReference>
<protein>
    <recommendedName>
        <fullName evidence="4">Pyruvate carboxyltransferase domain-containing protein</fullName>
    </recommendedName>
</protein>
<sequence length="350" mass="38620">MQPKTKVSSCLRVNLQRLSSPSLTTALFGCQTKTTWKGRSYNIPHLPLLKSLNCIPKESVMTLDSTTRDGLQKRKEIISTEDKLALIEAISEAGYPHIEFGSLVKNLVSMANTESVFKGLTSKNGETFDILVPNEKGLERLIPLYESRKDLPLRVSLITTASAGFALKNTNCSVQTSLERTGSLIKRLASLNLPNRVYLSFAYGGFQDEELTVDEIASFSQKLFDMGAQEVVLSDTNGKASAKRVYETIQAIRERSRNPKEAVKKLGHHFHGDDLERVAAALEQGARKFDTTINGIGGCPSIANTEGNLNAMHLLTFLEKSNFRTGIDVEKVSKIEFLLAKILKEKAPSL</sequence>
<dbReference type="GO" id="GO:0046872">
    <property type="term" value="F:metal ion binding"/>
    <property type="evidence" value="ECO:0007669"/>
    <property type="project" value="UniProtKB-KW"/>
</dbReference>
<reference evidence="5" key="2">
    <citation type="submission" date="2014-09" db="EMBL/GenBank/DDBJ databases">
        <title>Criblamydia sequanensis harbors a mega-plasmid encoding arsenite resistance.</title>
        <authorList>
            <person name="Bertelli C."/>
            <person name="Goesmann A."/>
            <person name="Greub G."/>
        </authorList>
    </citation>
    <scope>NUCLEOTIDE SEQUENCE [LARGE SCALE GENOMIC DNA]</scope>
    <source>
        <strain evidence="5">CRIB-18</strain>
    </source>
</reference>
<proteinExistence type="inferred from homology"/>
<dbReference type="RefSeq" id="WP_041018125.1">
    <property type="nucleotide sequence ID" value="NZ_CCEJ010000008.1"/>
</dbReference>
<gene>
    <name evidence="5" type="ORF">CSEC_1815</name>
</gene>
<dbReference type="PROSITE" id="PS51257">
    <property type="entry name" value="PROKAR_LIPOPROTEIN"/>
    <property type="match status" value="1"/>
</dbReference>
<dbReference type="GO" id="GO:0046951">
    <property type="term" value="P:ketone body biosynthetic process"/>
    <property type="evidence" value="ECO:0007669"/>
    <property type="project" value="TreeGrafter"/>
</dbReference>
<dbReference type="STRING" id="1437425.CSEC_1815"/>
<dbReference type="InterPro" id="IPR000891">
    <property type="entry name" value="PYR_CT"/>
</dbReference>
<dbReference type="Pfam" id="PF00682">
    <property type="entry name" value="HMGL-like"/>
    <property type="match status" value="1"/>
</dbReference>
<organism evidence="5 6">
    <name type="scientific">Candidatus Criblamydia sequanensis CRIB-18</name>
    <dbReference type="NCBI Taxonomy" id="1437425"/>
    <lineage>
        <taxon>Bacteria</taxon>
        <taxon>Pseudomonadati</taxon>
        <taxon>Chlamydiota</taxon>
        <taxon>Chlamydiia</taxon>
        <taxon>Parachlamydiales</taxon>
        <taxon>Candidatus Criblamydiaceae</taxon>
        <taxon>Candidatus Criblamydia</taxon>
    </lineage>
</organism>
<keyword evidence="6" id="KW-1185">Reference proteome</keyword>
<name>A0A090E1K7_9BACT</name>